<accession>A0ABT9YJS8</accession>
<protein>
    <submittedName>
        <fullName evidence="1">Uncharacterized protein</fullName>
    </submittedName>
</protein>
<dbReference type="EMBL" id="JAUSUA010000004">
    <property type="protein sequence ID" value="MDQ0208115.1"/>
    <property type="molecule type" value="Genomic_DNA"/>
</dbReference>
<organism evidence="1 2">
    <name type="scientific">Alkalicoccobacillus murimartini</name>
    <dbReference type="NCBI Taxonomy" id="171685"/>
    <lineage>
        <taxon>Bacteria</taxon>
        <taxon>Bacillati</taxon>
        <taxon>Bacillota</taxon>
        <taxon>Bacilli</taxon>
        <taxon>Bacillales</taxon>
        <taxon>Bacillaceae</taxon>
        <taxon>Alkalicoccobacillus</taxon>
    </lineage>
</organism>
<gene>
    <name evidence="1" type="ORF">J2S05_002924</name>
</gene>
<evidence type="ECO:0000313" key="1">
    <source>
        <dbReference type="EMBL" id="MDQ0208115.1"/>
    </source>
</evidence>
<dbReference type="Proteomes" id="UP001225034">
    <property type="component" value="Unassembled WGS sequence"/>
</dbReference>
<keyword evidence="2" id="KW-1185">Reference proteome</keyword>
<proteinExistence type="predicted"/>
<name>A0ABT9YJS8_9BACI</name>
<comment type="caution">
    <text evidence="1">The sequence shown here is derived from an EMBL/GenBank/DDBJ whole genome shotgun (WGS) entry which is preliminary data.</text>
</comment>
<evidence type="ECO:0000313" key="2">
    <source>
        <dbReference type="Proteomes" id="UP001225034"/>
    </source>
</evidence>
<sequence>MSAVDLITRKIPFLLIALLLFAAPTTTYAGGFELMQTFSLRITIVENGTEHEWEYDSPNHYEYEEGSTVIKGAAAKKQVDQILNTLQVEKDRTRKQYEEALKEEYAKLESFDIRFIDEDDHLYTWGWQNKNE</sequence>
<reference evidence="1 2" key="1">
    <citation type="submission" date="2023-07" db="EMBL/GenBank/DDBJ databases">
        <title>Genomic Encyclopedia of Type Strains, Phase IV (KMG-IV): sequencing the most valuable type-strain genomes for metagenomic binning, comparative biology and taxonomic classification.</title>
        <authorList>
            <person name="Goeker M."/>
        </authorList>
    </citation>
    <scope>NUCLEOTIDE SEQUENCE [LARGE SCALE GENOMIC DNA]</scope>
    <source>
        <strain evidence="1 2">DSM 19154</strain>
    </source>
</reference>